<protein>
    <submittedName>
        <fullName evidence="2">Uncharacterized protein</fullName>
    </submittedName>
</protein>
<dbReference type="Pfam" id="PF20414">
    <property type="entry name" value="DUF6698"/>
    <property type="match status" value="1"/>
</dbReference>
<gene>
    <name evidence="2" type="ORF">PISMIDRAFT_8678</name>
</gene>
<name>A0A0C9ZLZ0_9AGAM</name>
<dbReference type="HOGENOM" id="CLU_422171_0_0_1"/>
<reference evidence="3" key="2">
    <citation type="submission" date="2015-01" db="EMBL/GenBank/DDBJ databases">
        <title>Evolutionary Origins and Diversification of the Mycorrhizal Mutualists.</title>
        <authorList>
            <consortium name="DOE Joint Genome Institute"/>
            <consortium name="Mycorrhizal Genomics Consortium"/>
            <person name="Kohler A."/>
            <person name="Kuo A."/>
            <person name="Nagy L.G."/>
            <person name="Floudas D."/>
            <person name="Copeland A."/>
            <person name="Barry K.W."/>
            <person name="Cichocki N."/>
            <person name="Veneault-Fourrey C."/>
            <person name="LaButti K."/>
            <person name="Lindquist E.A."/>
            <person name="Lipzen A."/>
            <person name="Lundell T."/>
            <person name="Morin E."/>
            <person name="Murat C."/>
            <person name="Riley R."/>
            <person name="Ohm R."/>
            <person name="Sun H."/>
            <person name="Tunlid A."/>
            <person name="Henrissat B."/>
            <person name="Grigoriev I.V."/>
            <person name="Hibbett D.S."/>
            <person name="Martin F."/>
        </authorList>
    </citation>
    <scope>NUCLEOTIDE SEQUENCE [LARGE SCALE GENOMIC DNA]</scope>
    <source>
        <strain evidence="3">441</strain>
    </source>
</reference>
<dbReference type="AlphaFoldDB" id="A0A0C9ZLZ0"/>
<proteinExistence type="predicted"/>
<keyword evidence="3" id="KW-1185">Reference proteome</keyword>
<dbReference type="EMBL" id="KN833699">
    <property type="protein sequence ID" value="KIK26904.1"/>
    <property type="molecule type" value="Genomic_DNA"/>
</dbReference>
<evidence type="ECO:0000313" key="3">
    <source>
        <dbReference type="Proteomes" id="UP000054018"/>
    </source>
</evidence>
<feature type="compositionally biased region" description="Polar residues" evidence="1">
    <location>
        <begin position="640"/>
        <end position="649"/>
    </location>
</feature>
<dbReference type="Proteomes" id="UP000054018">
    <property type="component" value="Unassembled WGS sequence"/>
</dbReference>
<accession>A0A0C9ZLZ0</accession>
<dbReference type="OrthoDB" id="2682175at2759"/>
<reference evidence="2 3" key="1">
    <citation type="submission" date="2014-04" db="EMBL/GenBank/DDBJ databases">
        <authorList>
            <consortium name="DOE Joint Genome Institute"/>
            <person name="Kuo A."/>
            <person name="Kohler A."/>
            <person name="Costa M.D."/>
            <person name="Nagy L.G."/>
            <person name="Floudas D."/>
            <person name="Copeland A."/>
            <person name="Barry K.W."/>
            <person name="Cichocki N."/>
            <person name="Veneault-Fourrey C."/>
            <person name="LaButti K."/>
            <person name="Lindquist E.A."/>
            <person name="Lipzen A."/>
            <person name="Lundell T."/>
            <person name="Morin E."/>
            <person name="Murat C."/>
            <person name="Sun H."/>
            <person name="Tunlid A."/>
            <person name="Henrissat B."/>
            <person name="Grigoriev I.V."/>
            <person name="Hibbett D.S."/>
            <person name="Martin F."/>
            <person name="Nordberg H.P."/>
            <person name="Cantor M.N."/>
            <person name="Hua S.X."/>
        </authorList>
    </citation>
    <scope>NUCLEOTIDE SEQUENCE [LARGE SCALE GENOMIC DNA]</scope>
    <source>
        <strain evidence="2 3">441</strain>
    </source>
</reference>
<feature type="region of interest" description="Disordered" evidence="1">
    <location>
        <begin position="609"/>
        <end position="649"/>
    </location>
</feature>
<feature type="compositionally biased region" description="Low complexity" evidence="1">
    <location>
        <begin position="439"/>
        <end position="450"/>
    </location>
</feature>
<sequence length="649" mass="70899">MCTIQQAKEALAVYQEKKSASESILKSLGLWPIANVFWKVENSDPEEAVSLDDLHIMHASLFGYHSLEELKIILNKLPCQYVAQLEELLATFPSWRGLVHFTGILHISFSDGNKLRDLSRQTFYAALNILTNDISREGYQLLRMLRSYLELDSLIGLSVHTDRTLELIEKEQVTFENELKEYILHVSSGKLAEHLKTNWNFPKYNALSNSSKATANSTELYLMLPSELRAQAMKYEHFEQLFTSTVNNERGNILKPVKDSTAQLFAHLSPGLDPAVLGDWRKRTANPAFLSLLKRNPVNTNEVYTPLTPILFQDPSVMDVSGLFKNKVLTQIACVLHFRKGILTGKKKGGPPGRGQKLKATMTIEGIIAICCTLARFLLSGDNEFSSTGSQTGISYEKDFEFYIELLRKQENKRWALGIFEHFDSAVFGANRRDGSQLPPSEAEGSAEPPRSWEDDMLVQLGSLGGTEGVNPDAFTDPFTIQPTAHPPVVTSGTQSSASQTCTNSLSITGATWGGTSISSTVLPTTNIGVSVPAFTPHLDGNSVAETGTNSRVGLPISMSPLQSVIVSATGLDLYLLLSDLSLGSSQPSVSTHLNPPVPPIVVPALASVPPSKATKKGKRATQGQAKTTEGGIEIAPARATQSTRQKKA</sequence>
<evidence type="ECO:0000313" key="2">
    <source>
        <dbReference type="EMBL" id="KIK26904.1"/>
    </source>
</evidence>
<evidence type="ECO:0000256" key="1">
    <source>
        <dbReference type="SAM" id="MobiDB-lite"/>
    </source>
</evidence>
<feature type="region of interest" description="Disordered" evidence="1">
    <location>
        <begin position="431"/>
        <end position="452"/>
    </location>
</feature>
<organism evidence="2 3">
    <name type="scientific">Pisolithus microcarpus 441</name>
    <dbReference type="NCBI Taxonomy" id="765257"/>
    <lineage>
        <taxon>Eukaryota</taxon>
        <taxon>Fungi</taxon>
        <taxon>Dikarya</taxon>
        <taxon>Basidiomycota</taxon>
        <taxon>Agaricomycotina</taxon>
        <taxon>Agaricomycetes</taxon>
        <taxon>Agaricomycetidae</taxon>
        <taxon>Boletales</taxon>
        <taxon>Sclerodermatineae</taxon>
        <taxon>Pisolithaceae</taxon>
        <taxon>Pisolithus</taxon>
    </lineage>
</organism>
<dbReference type="InterPro" id="IPR046521">
    <property type="entry name" value="DUF6698"/>
</dbReference>